<dbReference type="RefSeq" id="WP_126727834.1">
    <property type="nucleotide sequence ID" value="NZ_RYZH01000068.1"/>
</dbReference>
<dbReference type="Proteomes" id="UP000280296">
    <property type="component" value="Unassembled WGS sequence"/>
</dbReference>
<evidence type="ECO:0000313" key="2">
    <source>
        <dbReference type="EMBL" id="RUL82799.1"/>
    </source>
</evidence>
<dbReference type="InterPro" id="IPR014262">
    <property type="entry name" value="HAF_rpt"/>
</dbReference>
<dbReference type="EMBL" id="RYZH01000068">
    <property type="protein sequence ID" value="RUL82799.1"/>
    <property type="molecule type" value="Genomic_DNA"/>
</dbReference>
<dbReference type="Pfam" id="PF11949">
    <property type="entry name" value="DUF3466"/>
    <property type="match status" value="1"/>
</dbReference>
<organism evidence="2 3">
    <name type="scientific">Tautonia sociabilis</name>
    <dbReference type="NCBI Taxonomy" id="2080755"/>
    <lineage>
        <taxon>Bacteria</taxon>
        <taxon>Pseudomonadati</taxon>
        <taxon>Planctomycetota</taxon>
        <taxon>Planctomycetia</taxon>
        <taxon>Isosphaerales</taxon>
        <taxon>Isosphaeraceae</taxon>
        <taxon>Tautonia</taxon>
    </lineage>
</organism>
<dbReference type="AlphaFoldDB" id="A0A432MDJ6"/>
<sequence>MRLVSSPVPSVVLLTLSALTLASGTESRAESVPRYTVQAVPTLPGGAVNFALDINNRGQVSGNSRKAGTGTQLFPYVWTIGEAKPVEIGILPGVPTFGRGFAVNDNGVVVGESGNGPSKAFRFEGGTLSDLGTLPGGSGGVANDINNAGRVVGAASNGQAVRAFYTDGGGSLIDLGTPLGTTSSFGRAFAINDTGTIAGVARNASDTASEATLWTFNAAGVPMATTIGSPAAGVFSEAFGINDLGHAVGRYSDPVSGRTRAFFYDGSTSVDLGLLADEPTFVHARAIDINNSGLIVGHVARLDNAPSFGGAAVLWRNGQILDLNGLIDSSSGWRLLSAEGINDRGQIVGFGTFEGQTRAFVLTVVPEPSSAILAAFGVVSAAATGIVRRRRASASRMVDRP</sequence>
<evidence type="ECO:0000256" key="1">
    <source>
        <dbReference type="SAM" id="SignalP"/>
    </source>
</evidence>
<protein>
    <submittedName>
        <fullName evidence="2">DUF3466 family protein</fullName>
    </submittedName>
</protein>
<dbReference type="NCBIfam" id="TIGR02913">
    <property type="entry name" value="HAF_rpt"/>
    <property type="match status" value="3"/>
</dbReference>
<proteinExistence type="predicted"/>
<accession>A0A432MDJ6</accession>
<gene>
    <name evidence="2" type="ORF">TsocGM_23155</name>
</gene>
<evidence type="ECO:0000313" key="3">
    <source>
        <dbReference type="Proteomes" id="UP000280296"/>
    </source>
</evidence>
<keyword evidence="3" id="KW-1185">Reference proteome</keyword>
<comment type="caution">
    <text evidence="2">The sequence shown here is derived from an EMBL/GenBank/DDBJ whole genome shotgun (WGS) entry which is preliminary data.</text>
</comment>
<keyword evidence="1" id="KW-0732">Signal</keyword>
<name>A0A432MDJ6_9BACT</name>
<feature type="signal peptide" evidence="1">
    <location>
        <begin position="1"/>
        <end position="22"/>
    </location>
</feature>
<dbReference type="InterPro" id="IPR022562">
    <property type="entry name" value="DUF3466"/>
</dbReference>
<reference evidence="2 3" key="2">
    <citation type="submission" date="2019-01" db="EMBL/GenBank/DDBJ databases">
        <title>Tautonia sociabilis, a novel thermotolerant planctomycete of Isosphaeraceae family, isolated from a 4000 m deep subterranean habitat.</title>
        <authorList>
            <person name="Kovaleva O.L."/>
            <person name="Elcheninov A.G."/>
            <person name="Van Heerden E."/>
            <person name="Toshchakov S.V."/>
            <person name="Novikov A."/>
            <person name="Bonch-Osmolovskaya E.A."/>
            <person name="Kublanov I.V."/>
        </authorList>
    </citation>
    <scope>NUCLEOTIDE SEQUENCE [LARGE SCALE GENOMIC DNA]</scope>
    <source>
        <strain evidence="2 3">GM2012</strain>
    </source>
</reference>
<dbReference type="OrthoDB" id="289450at2"/>
<feature type="chain" id="PRO_5019499209" evidence="1">
    <location>
        <begin position="23"/>
        <end position="401"/>
    </location>
</feature>
<reference evidence="2 3" key="1">
    <citation type="submission" date="2018-12" db="EMBL/GenBank/DDBJ databases">
        <authorList>
            <person name="Toschakov S.V."/>
        </authorList>
    </citation>
    <scope>NUCLEOTIDE SEQUENCE [LARGE SCALE GENOMIC DNA]</scope>
    <source>
        <strain evidence="2 3">GM2012</strain>
    </source>
</reference>